<sequence>MISAVTRKFTCCISHASPMQPAQRMHVATCVAKTSIQMTLDHAKILSTMISYGSAPPPDKVVETMALMGSIPLRELGFNEADLEEPQTSGRKGDRPWYDFGAADFWRRRSSDSGLSRNQITFMEIYEDPSLTMGIFCFPPGASIPLHDHPGMTVFSR</sequence>
<dbReference type="PANTHER" id="PTHR22966:SF61">
    <property type="entry name" value="2-AMINOETHANETHIOL DIOXYGENASE"/>
    <property type="match status" value="1"/>
</dbReference>
<dbReference type="Gene3D" id="2.60.120.10">
    <property type="entry name" value="Jelly Rolls"/>
    <property type="match status" value="1"/>
</dbReference>
<reference evidence="7 8" key="1">
    <citation type="submission" date="2017-08" db="EMBL/GenBank/DDBJ databases">
        <title>Acidophilic green algal genome provides insights into adaptation to an acidic environment.</title>
        <authorList>
            <person name="Hirooka S."/>
            <person name="Hirose Y."/>
            <person name="Kanesaki Y."/>
            <person name="Higuchi S."/>
            <person name="Fujiwara T."/>
            <person name="Onuma R."/>
            <person name="Era A."/>
            <person name="Ohbayashi R."/>
            <person name="Uzuka A."/>
            <person name="Nozaki H."/>
            <person name="Yoshikawa H."/>
            <person name="Miyagishima S.Y."/>
        </authorList>
    </citation>
    <scope>NUCLEOTIDE SEQUENCE [LARGE SCALE GENOMIC DNA]</scope>
    <source>
        <strain evidence="7 8">NIES-2499</strain>
    </source>
</reference>
<evidence type="ECO:0000313" key="7">
    <source>
        <dbReference type="EMBL" id="GAX77338.1"/>
    </source>
</evidence>
<dbReference type="PANTHER" id="PTHR22966">
    <property type="entry name" value="2-AMINOETHANETHIOL DIOXYGENASE"/>
    <property type="match status" value="1"/>
</dbReference>
<keyword evidence="3" id="KW-0479">Metal-binding</keyword>
<dbReference type="InterPro" id="IPR014710">
    <property type="entry name" value="RmlC-like_jellyroll"/>
</dbReference>
<proteinExistence type="inferred from homology"/>
<dbReference type="GO" id="GO:0046872">
    <property type="term" value="F:metal ion binding"/>
    <property type="evidence" value="ECO:0007669"/>
    <property type="project" value="UniProtKB-KW"/>
</dbReference>
<accession>A0A250X2P2</accession>
<keyword evidence="8" id="KW-1185">Reference proteome</keyword>
<dbReference type="OrthoDB" id="271433at2759"/>
<evidence type="ECO:0000256" key="4">
    <source>
        <dbReference type="ARBA" id="ARBA00023002"/>
    </source>
</evidence>
<dbReference type="GO" id="GO:0070483">
    <property type="term" value="P:detection of hypoxia"/>
    <property type="evidence" value="ECO:0007669"/>
    <property type="project" value="UniProtKB-ARBA"/>
</dbReference>
<dbReference type="InterPro" id="IPR011051">
    <property type="entry name" value="RmlC_Cupin_sf"/>
</dbReference>
<dbReference type="GO" id="GO:0017172">
    <property type="term" value="F:cysteine dioxygenase activity"/>
    <property type="evidence" value="ECO:0007669"/>
    <property type="project" value="UniProtKB-EC"/>
</dbReference>
<evidence type="ECO:0000256" key="5">
    <source>
        <dbReference type="ARBA" id="ARBA00023004"/>
    </source>
</evidence>
<comment type="similarity">
    <text evidence="1">Belongs to the cysteine dioxygenase family.</text>
</comment>
<dbReference type="EMBL" id="BEGY01000024">
    <property type="protein sequence ID" value="GAX77338.1"/>
    <property type="molecule type" value="Genomic_DNA"/>
</dbReference>
<name>A0A250X2P2_9CHLO</name>
<evidence type="ECO:0000256" key="3">
    <source>
        <dbReference type="ARBA" id="ARBA00022723"/>
    </source>
</evidence>
<dbReference type="Proteomes" id="UP000232323">
    <property type="component" value="Unassembled WGS sequence"/>
</dbReference>
<organism evidence="7 8">
    <name type="scientific">Chlamydomonas eustigma</name>
    <dbReference type="NCBI Taxonomy" id="1157962"/>
    <lineage>
        <taxon>Eukaryota</taxon>
        <taxon>Viridiplantae</taxon>
        <taxon>Chlorophyta</taxon>
        <taxon>core chlorophytes</taxon>
        <taxon>Chlorophyceae</taxon>
        <taxon>CS clade</taxon>
        <taxon>Chlamydomonadales</taxon>
        <taxon>Chlamydomonadaceae</taxon>
        <taxon>Chlamydomonas</taxon>
    </lineage>
</organism>
<protein>
    <recommendedName>
        <fullName evidence="2">cysteine dioxygenase</fullName>
        <ecNumber evidence="2">1.13.11.20</ecNumber>
    </recommendedName>
</protein>
<dbReference type="STRING" id="1157962.A0A250X2P2"/>
<evidence type="ECO:0000256" key="6">
    <source>
        <dbReference type="ARBA" id="ARBA00024284"/>
    </source>
</evidence>
<evidence type="ECO:0000256" key="2">
    <source>
        <dbReference type="ARBA" id="ARBA00013133"/>
    </source>
</evidence>
<evidence type="ECO:0000256" key="1">
    <source>
        <dbReference type="ARBA" id="ARBA00006622"/>
    </source>
</evidence>
<keyword evidence="4" id="KW-0560">Oxidoreductase</keyword>
<comment type="catalytic activity">
    <reaction evidence="6">
        <text>L-cysteine + O2 = 3-sulfino-L-alanine + H(+)</text>
        <dbReference type="Rhea" id="RHEA:20441"/>
        <dbReference type="ChEBI" id="CHEBI:15378"/>
        <dbReference type="ChEBI" id="CHEBI:15379"/>
        <dbReference type="ChEBI" id="CHEBI:35235"/>
        <dbReference type="ChEBI" id="CHEBI:61085"/>
        <dbReference type="EC" id="1.13.11.20"/>
    </reaction>
    <physiologicalReaction direction="left-to-right" evidence="6">
        <dbReference type="Rhea" id="RHEA:20442"/>
    </physiologicalReaction>
</comment>
<dbReference type="SUPFAM" id="SSF51182">
    <property type="entry name" value="RmlC-like cupins"/>
    <property type="match status" value="1"/>
</dbReference>
<gene>
    <name evidence="7" type="ORF">CEUSTIGMA_g4784.t1</name>
</gene>
<evidence type="ECO:0000313" key="8">
    <source>
        <dbReference type="Proteomes" id="UP000232323"/>
    </source>
</evidence>
<comment type="caution">
    <text evidence="7">The sequence shown here is derived from an EMBL/GenBank/DDBJ whole genome shotgun (WGS) entry which is preliminary data.</text>
</comment>
<dbReference type="EC" id="1.13.11.20" evidence="2"/>
<dbReference type="Pfam" id="PF07847">
    <property type="entry name" value="PCO_ADO"/>
    <property type="match status" value="1"/>
</dbReference>
<dbReference type="AlphaFoldDB" id="A0A250X2P2"/>
<dbReference type="InterPro" id="IPR012864">
    <property type="entry name" value="PCO/ADO"/>
</dbReference>
<keyword evidence="5" id="KW-0408">Iron</keyword>